<evidence type="ECO:0000313" key="3">
    <source>
        <dbReference type="Proteomes" id="UP000000305"/>
    </source>
</evidence>
<name>E9FVH2_DAPPU</name>
<feature type="region of interest" description="Disordered" evidence="1">
    <location>
        <begin position="1"/>
        <end position="36"/>
    </location>
</feature>
<accession>E9FVH2</accession>
<protein>
    <submittedName>
        <fullName evidence="2">Uncharacterized protein</fullName>
    </submittedName>
</protein>
<evidence type="ECO:0000256" key="1">
    <source>
        <dbReference type="SAM" id="MobiDB-lite"/>
    </source>
</evidence>
<dbReference type="InParanoid" id="E9FVH2"/>
<keyword evidence="3" id="KW-1185">Reference proteome</keyword>
<dbReference type="Proteomes" id="UP000000305">
    <property type="component" value="Unassembled WGS sequence"/>
</dbReference>
<gene>
    <name evidence="2" type="ORF">DAPPUDRAFT_233695</name>
</gene>
<feature type="compositionally biased region" description="Basic residues" evidence="1">
    <location>
        <begin position="1"/>
        <end position="19"/>
    </location>
</feature>
<dbReference type="EMBL" id="GL732525">
    <property type="protein sequence ID" value="EFX88553.1"/>
    <property type="molecule type" value="Genomic_DNA"/>
</dbReference>
<dbReference type="KEGG" id="dpx:DAPPUDRAFT_233695"/>
<sequence length="114" mass="12035">MKSRKQLPSRRVGRKKKTKHEQQHTVGASPSGSDVFPAAQAALGYGGGGNETLVLAATMDDSPPSADVSNKTLSGVDYGSQSTAFAKKTTDNAHSRDGGETVGRDLKVLLKREH</sequence>
<evidence type="ECO:0000313" key="2">
    <source>
        <dbReference type="EMBL" id="EFX88553.1"/>
    </source>
</evidence>
<dbReference type="HOGENOM" id="CLU_2123514_0_0_1"/>
<reference evidence="2 3" key="1">
    <citation type="journal article" date="2011" name="Science">
        <title>The ecoresponsive genome of Daphnia pulex.</title>
        <authorList>
            <person name="Colbourne J.K."/>
            <person name="Pfrender M.E."/>
            <person name="Gilbert D."/>
            <person name="Thomas W.K."/>
            <person name="Tucker A."/>
            <person name="Oakley T.H."/>
            <person name="Tokishita S."/>
            <person name="Aerts A."/>
            <person name="Arnold G.J."/>
            <person name="Basu M.K."/>
            <person name="Bauer D.J."/>
            <person name="Caceres C.E."/>
            <person name="Carmel L."/>
            <person name="Casola C."/>
            <person name="Choi J.H."/>
            <person name="Detter J.C."/>
            <person name="Dong Q."/>
            <person name="Dusheyko S."/>
            <person name="Eads B.D."/>
            <person name="Frohlich T."/>
            <person name="Geiler-Samerotte K.A."/>
            <person name="Gerlach D."/>
            <person name="Hatcher P."/>
            <person name="Jogdeo S."/>
            <person name="Krijgsveld J."/>
            <person name="Kriventseva E.V."/>
            <person name="Kultz D."/>
            <person name="Laforsch C."/>
            <person name="Lindquist E."/>
            <person name="Lopez J."/>
            <person name="Manak J.R."/>
            <person name="Muller J."/>
            <person name="Pangilinan J."/>
            <person name="Patwardhan R.P."/>
            <person name="Pitluck S."/>
            <person name="Pritham E.J."/>
            <person name="Rechtsteiner A."/>
            <person name="Rho M."/>
            <person name="Rogozin I.B."/>
            <person name="Sakarya O."/>
            <person name="Salamov A."/>
            <person name="Schaack S."/>
            <person name="Shapiro H."/>
            <person name="Shiga Y."/>
            <person name="Skalitzky C."/>
            <person name="Smith Z."/>
            <person name="Souvorov A."/>
            <person name="Sung W."/>
            <person name="Tang Z."/>
            <person name="Tsuchiya D."/>
            <person name="Tu H."/>
            <person name="Vos H."/>
            <person name="Wang M."/>
            <person name="Wolf Y.I."/>
            <person name="Yamagata H."/>
            <person name="Yamada T."/>
            <person name="Ye Y."/>
            <person name="Shaw J.R."/>
            <person name="Andrews J."/>
            <person name="Crease T.J."/>
            <person name="Tang H."/>
            <person name="Lucas S.M."/>
            <person name="Robertson H.M."/>
            <person name="Bork P."/>
            <person name="Koonin E.V."/>
            <person name="Zdobnov E.M."/>
            <person name="Grigoriev I.V."/>
            <person name="Lynch M."/>
            <person name="Boore J.L."/>
        </authorList>
    </citation>
    <scope>NUCLEOTIDE SEQUENCE [LARGE SCALE GENOMIC DNA]</scope>
</reference>
<organism evidence="2 3">
    <name type="scientific">Daphnia pulex</name>
    <name type="common">Water flea</name>
    <dbReference type="NCBI Taxonomy" id="6669"/>
    <lineage>
        <taxon>Eukaryota</taxon>
        <taxon>Metazoa</taxon>
        <taxon>Ecdysozoa</taxon>
        <taxon>Arthropoda</taxon>
        <taxon>Crustacea</taxon>
        <taxon>Branchiopoda</taxon>
        <taxon>Diplostraca</taxon>
        <taxon>Cladocera</taxon>
        <taxon>Anomopoda</taxon>
        <taxon>Daphniidae</taxon>
        <taxon>Daphnia</taxon>
    </lineage>
</organism>
<proteinExistence type="predicted"/>
<dbReference type="AlphaFoldDB" id="E9FVH2"/>